<accession>A0A669DP63</accession>
<dbReference type="AlphaFoldDB" id="A0A669DP63"/>
<feature type="region of interest" description="Disordered" evidence="1">
    <location>
        <begin position="227"/>
        <end position="260"/>
    </location>
</feature>
<dbReference type="Proteomes" id="UP000005207">
    <property type="component" value="Linkage group LG17"/>
</dbReference>
<evidence type="ECO:0000313" key="3">
    <source>
        <dbReference type="Proteomes" id="UP000005207"/>
    </source>
</evidence>
<evidence type="ECO:0000256" key="1">
    <source>
        <dbReference type="SAM" id="MobiDB-lite"/>
    </source>
</evidence>
<dbReference type="PANTHER" id="PTHR21477:SF13">
    <property type="entry name" value="KIAA0930"/>
    <property type="match status" value="1"/>
</dbReference>
<evidence type="ECO:0000313" key="2">
    <source>
        <dbReference type="Ensembl" id="ENSONIP00000061198.1"/>
    </source>
</evidence>
<gene>
    <name evidence="2" type="primary">KIAA0930</name>
    <name evidence="2" type="synonym">kiaa0930</name>
</gene>
<name>A0A669DP63_ORENI</name>
<dbReference type="Ensembl" id="ENSONIT00000060554.1">
    <property type="protein sequence ID" value="ENSONIP00000061198.1"/>
    <property type="gene ID" value="ENSONIG00000007482.2"/>
</dbReference>
<keyword evidence="3" id="KW-1185">Reference proteome</keyword>
<proteinExistence type="predicted"/>
<sequence>MASFPGLCKAVGPAEEENGELDGSLQQMLKAIADERSRLNSRQEISGIGCFKDDRIVFWTWMFSTYFMEKWAPRQDDMLFYVRRKLSYVSADNSEGKKVEVEVYRRDSKKLPGLGDPDIDWEESVYLNLILQKLDYVVTCAVCTRSDAGDIHIHKKKCQEVFASPSKHAMDSKGEESKMSYPNIFFMIDNFEEVTSFSTPPTPEKNRPSFFSPSLRRKMPRNRIAEMKKSHSANDSEEFFREEEDEDLHTTTNLRSRSLSGTGRSLVGSWLKLNRAEDFFLLYSHLTYVTLPLHRITTDILEVRQKPILMT</sequence>
<reference evidence="2" key="2">
    <citation type="submission" date="2025-08" db="UniProtKB">
        <authorList>
            <consortium name="Ensembl"/>
        </authorList>
    </citation>
    <scope>IDENTIFICATION</scope>
</reference>
<dbReference type="Pfam" id="PF09741">
    <property type="entry name" value="DUF2045"/>
    <property type="match status" value="1"/>
</dbReference>
<reference evidence="3" key="1">
    <citation type="submission" date="2012-01" db="EMBL/GenBank/DDBJ databases">
        <title>The Genome Sequence of Oreochromis niloticus (Nile Tilapia).</title>
        <authorList>
            <consortium name="Broad Institute Genome Assembly Team"/>
            <consortium name="Broad Institute Sequencing Platform"/>
            <person name="Di Palma F."/>
            <person name="Johnson J."/>
            <person name="Lander E.S."/>
            <person name="Lindblad-Toh K."/>
        </authorList>
    </citation>
    <scope>NUCLEOTIDE SEQUENCE [LARGE SCALE GENOMIC DNA]</scope>
</reference>
<dbReference type="PANTHER" id="PTHR21477">
    <property type="entry name" value="ZGC:172139"/>
    <property type="match status" value="1"/>
</dbReference>
<protein>
    <submittedName>
        <fullName evidence="2">Kiaa0930</fullName>
    </submittedName>
</protein>
<dbReference type="GeneTree" id="ENSGT00390000004190"/>
<reference evidence="2" key="3">
    <citation type="submission" date="2025-09" db="UniProtKB">
        <authorList>
            <consortium name="Ensembl"/>
        </authorList>
    </citation>
    <scope>IDENTIFICATION</scope>
</reference>
<feature type="compositionally biased region" description="Acidic residues" evidence="1">
    <location>
        <begin position="235"/>
        <end position="247"/>
    </location>
</feature>
<organism evidence="2 3">
    <name type="scientific">Oreochromis niloticus</name>
    <name type="common">Nile tilapia</name>
    <name type="synonym">Tilapia nilotica</name>
    <dbReference type="NCBI Taxonomy" id="8128"/>
    <lineage>
        <taxon>Eukaryota</taxon>
        <taxon>Metazoa</taxon>
        <taxon>Chordata</taxon>
        <taxon>Craniata</taxon>
        <taxon>Vertebrata</taxon>
        <taxon>Euteleostomi</taxon>
        <taxon>Actinopterygii</taxon>
        <taxon>Neopterygii</taxon>
        <taxon>Teleostei</taxon>
        <taxon>Neoteleostei</taxon>
        <taxon>Acanthomorphata</taxon>
        <taxon>Ovalentaria</taxon>
        <taxon>Cichlomorphae</taxon>
        <taxon>Cichliformes</taxon>
        <taxon>Cichlidae</taxon>
        <taxon>African cichlids</taxon>
        <taxon>Pseudocrenilabrinae</taxon>
        <taxon>Oreochromini</taxon>
        <taxon>Oreochromis</taxon>
    </lineage>
</organism>
<dbReference type="InterPro" id="IPR019141">
    <property type="entry name" value="DUF2045"/>
</dbReference>